<sequence>MSIIPAISLISFILAMQLGMMFLYRASLRRAGRGGVGFREMAIVAPAIVPALLLIPVLVGLWLYSAAFGWMFAVSFLWWGPVGAILAWLLGHGLMQWTWGQISGGRSQ</sequence>
<dbReference type="RefSeq" id="WP_295322586.1">
    <property type="nucleotide sequence ID" value="NZ_LT598653.1"/>
</dbReference>
<feature type="transmembrane region" description="Helical" evidence="1">
    <location>
        <begin position="44"/>
        <end position="64"/>
    </location>
</feature>
<keyword evidence="1" id="KW-0472">Membrane</keyword>
<name>A0A1Y5PMS5_9SPHN</name>
<dbReference type="AlphaFoldDB" id="A0A1Y5PMS5"/>
<accession>A0A1Y5PMS5</accession>
<evidence type="ECO:0000256" key="1">
    <source>
        <dbReference type="SAM" id="Phobius"/>
    </source>
</evidence>
<feature type="transmembrane region" description="Helical" evidence="1">
    <location>
        <begin position="70"/>
        <end position="90"/>
    </location>
</feature>
<proteinExistence type="predicted"/>
<dbReference type="KEGG" id="sphu:SPPYR_0150"/>
<reference evidence="2" key="1">
    <citation type="submission" date="2016-03" db="EMBL/GenBank/DDBJ databases">
        <authorList>
            <person name="Ploux O."/>
        </authorList>
    </citation>
    <scope>NUCLEOTIDE SEQUENCE</scope>
    <source>
        <strain evidence="2">UC10</strain>
    </source>
</reference>
<keyword evidence="1" id="KW-0812">Transmembrane</keyword>
<feature type="transmembrane region" description="Helical" evidence="1">
    <location>
        <begin position="6"/>
        <end position="24"/>
    </location>
</feature>
<protein>
    <submittedName>
        <fullName evidence="2">Uncharacterized protein</fullName>
    </submittedName>
</protein>
<gene>
    <name evidence="2" type="ORF">SPPYR_0150</name>
</gene>
<organism evidence="2">
    <name type="scientific">uncultured Sphingopyxis sp</name>
    <dbReference type="NCBI Taxonomy" id="310581"/>
    <lineage>
        <taxon>Bacteria</taxon>
        <taxon>Pseudomonadati</taxon>
        <taxon>Pseudomonadota</taxon>
        <taxon>Alphaproteobacteria</taxon>
        <taxon>Sphingomonadales</taxon>
        <taxon>Sphingomonadaceae</taxon>
        <taxon>Sphingopyxis</taxon>
        <taxon>environmental samples</taxon>
    </lineage>
</organism>
<dbReference type="EMBL" id="LT598653">
    <property type="protein sequence ID" value="SBV31270.1"/>
    <property type="molecule type" value="Genomic_DNA"/>
</dbReference>
<keyword evidence="1" id="KW-1133">Transmembrane helix</keyword>
<evidence type="ECO:0000313" key="2">
    <source>
        <dbReference type="EMBL" id="SBV31270.1"/>
    </source>
</evidence>